<keyword evidence="11" id="KW-1185">Reference proteome</keyword>
<dbReference type="InterPro" id="IPR013785">
    <property type="entry name" value="Aldolase_TIM"/>
</dbReference>
<dbReference type="EC" id="2.5.1.55" evidence="8"/>
<evidence type="ECO:0000256" key="3">
    <source>
        <dbReference type="ARBA" id="ARBA00004845"/>
    </source>
</evidence>
<evidence type="ECO:0000256" key="7">
    <source>
        <dbReference type="ARBA" id="ARBA00049112"/>
    </source>
</evidence>
<gene>
    <name evidence="8 10" type="primary">kdsA</name>
    <name evidence="10" type="ORF">SIID45300_00639</name>
</gene>
<dbReference type="GO" id="GO:0008676">
    <property type="term" value="F:3-deoxy-8-phosphooctulonate synthase activity"/>
    <property type="evidence" value="ECO:0007669"/>
    <property type="project" value="UniProtKB-EC"/>
</dbReference>
<dbReference type="RefSeq" id="WP_420904044.1">
    <property type="nucleotide sequence ID" value="NZ_BAAFGK010000002.1"/>
</dbReference>
<dbReference type="InterPro" id="IPR006269">
    <property type="entry name" value="KDO8P_synthase"/>
</dbReference>
<dbReference type="NCBIfam" id="TIGR01362">
    <property type="entry name" value="KDO8P_synth"/>
    <property type="match status" value="1"/>
</dbReference>
<comment type="pathway">
    <text evidence="2">Bacterial outer membrane biogenesis; lipopolysaccharide biosynthesis.</text>
</comment>
<dbReference type="SUPFAM" id="SSF51569">
    <property type="entry name" value="Aldolase"/>
    <property type="match status" value="1"/>
</dbReference>
<comment type="similarity">
    <text evidence="4 8">Belongs to the KdsA family.</text>
</comment>
<protein>
    <recommendedName>
        <fullName evidence="8">2-dehydro-3-deoxyphosphooctonate aldolase</fullName>
        <ecNumber evidence="8">2.5.1.55</ecNumber>
    </recommendedName>
    <alternativeName>
        <fullName evidence="8">3-deoxy-D-manno-octulosonic acid 8-phosphate synthase</fullName>
    </alternativeName>
    <alternativeName>
        <fullName evidence="8">KDO-8-phosphate synthase</fullName>
        <shortName evidence="8">KDO 8-P synthase</shortName>
        <shortName evidence="8">KDOPS</shortName>
    </alternativeName>
    <alternativeName>
        <fullName evidence="8">Phospho-2-dehydro-3-deoxyoctonate aldolase</fullName>
    </alternativeName>
</protein>
<evidence type="ECO:0000256" key="1">
    <source>
        <dbReference type="ARBA" id="ARBA00004496"/>
    </source>
</evidence>
<dbReference type="Proteomes" id="UP001628193">
    <property type="component" value="Unassembled WGS sequence"/>
</dbReference>
<dbReference type="PANTHER" id="PTHR21057">
    <property type="entry name" value="PHOSPHO-2-DEHYDRO-3-DEOXYHEPTONATE ALDOLASE"/>
    <property type="match status" value="1"/>
</dbReference>
<dbReference type="NCBIfam" id="NF003543">
    <property type="entry name" value="PRK05198.1"/>
    <property type="match status" value="1"/>
</dbReference>
<evidence type="ECO:0000313" key="10">
    <source>
        <dbReference type="EMBL" id="GAB0056333.1"/>
    </source>
</evidence>
<dbReference type="Pfam" id="PF00793">
    <property type="entry name" value="DAHP_synth_1"/>
    <property type="match status" value="1"/>
</dbReference>
<dbReference type="InterPro" id="IPR006218">
    <property type="entry name" value="DAHP1/KDSA"/>
</dbReference>
<evidence type="ECO:0000256" key="2">
    <source>
        <dbReference type="ARBA" id="ARBA00004756"/>
    </source>
</evidence>
<comment type="caution">
    <text evidence="10">The sequence shown here is derived from an EMBL/GenBank/DDBJ whole genome shotgun (WGS) entry which is preliminary data.</text>
</comment>
<keyword evidence="8" id="KW-0448">Lipopolysaccharide biosynthesis</keyword>
<evidence type="ECO:0000259" key="9">
    <source>
        <dbReference type="Pfam" id="PF00793"/>
    </source>
</evidence>
<accession>A0ABQ0C614</accession>
<evidence type="ECO:0000256" key="4">
    <source>
        <dbReference type="ARBA" id="ARBA00010499"/>
    </source>
</evidence>
<comment type="catalytic activity">
    <reaction evidence="7 8">
        <text>D-arabinose 5-phosphate + phosphoenolpyruvate + H2O = 3-deoxy-alpha-D-manno-2-octulosonate-8-phosphate + phosphate</text>
        <dbReference type="Rhea" id="RHEA:14053"/>
        <dbReference type="ChEBI" id="CHEBI:15377"/>
        <dbReference type="ChEBI" id="CHEBI:43474"/>
        <dbReference type="ChEBI" id="CHEBI:57693"/>
        <dbReference type="ChEBI" id="CHEBI:58702"/>
        <dbReference type="ChEBI" id="CHEBI:85985"/>
        <dbReference type="EC" id="2.5.1.55"/>
    </reaction>
</comment>
<dbReference type="EMBL" id="BAAFGK010000002">
    <property type="protein sequence ID" value="GAB0056333.1"/>
    <property type="molecule type" value="Genomic_DNA"/>
</dbReference>
<organism evidence="10 11">
    <name type="scientific">Candidatus Magnetaquiglobus chichijimensis</name>
    <dbReference type="NCBI Taxonomy" id="3141448"/>
    <lineage>
        <taxon>Bacteria</taxon>
        <taxon>Pseudomonadati</taxon>
        <taxon>Pseudomonadota</taxon>
        <taxon>Magnetococcia</taxon>
        <taxon>Magnetococcales</taxon>
        <taxon>Candidatus Magnetaquicoccaceae</taxon>
        <taxon>Candidatus Magnetaquiglobus</taxon>
    </lineage>
</organism>
<comment type="subcellular location">
    <subcellularLocation>
        <location evidence="1 8">Cytoplasm</location>
    </subcellularLocation>
</comment>
<keyword evidence="6 8" id="KW-0808">Transferase</keyword>
<proteinExistence type="inferred from homology"/>
<evidence type="ECO:0000313" key="11">
    <source>
        <dbReference type="Proteomes" id="UP001628193"/>
    </source>
</evidence>
<reference evidence="10 11" key="1">
    <citation type="submission" date="2024-09" db="EMBL/GenBank/DDBJ databases">
        <title>Draft genome sequence of Candidatus Magnetaquicoccaceae bacterium FCR-1.</title>
        <authorList>
            <person name="Shimoshige H."/>
            <person name="Shimamura S."/>
            <person name="Taoka A."/>
            <person name="Kobayashi H."/>
            <person name="Maekawa T."/>
        </authorList>
    </citation>
    <scope>NUCLEOTIDE SEQUENCE [LARGE SCALE GENOMIC DNA]</scope>
    <source>
        <strain evidence="10 11">FCR-1</strain>
    </source>
</reference>
<comment type="pathway">
    <text evidence="3 8">Carbohydrate biosynthesis; 3-deoxy-D-manno-octulosonate biosynthesis; 3-deoxy-D-manno-octulosonate from D-ribulose 5-phosphate: step 2/3.</text>
</comment>
<evidence type="ECO:0000256" key="5">
    <source>
        <dbReference type="ARBA" id="ARBA00022490"/>
    </source>
</evidence>
<evidence type="ECO:0000256" key="8">
    <source>
        <dbReference type="HAMAP-Rule" id="MF_00056"/>
    </source>
</evidence>
<keyword evidence="5 8" id="KW-0963">Cytoplasm</keyword>
<dbReference type="HAMAP" id="MF_00056">
    <property type="entry name" value="KDO8P_synth"/>
    <property type="match status" value="1"/>
</dbReference>
<evidence type="ECO:0000256" key="6">
    <source>
        <dbReference type="ARBA" id="ARBA00022679"/>
    </source>
</evidence>
<dbReference type="Gene3D" id="3.20.20.70">
    <property type="entry name" value="Aldolase class I"/>
    <property type="match status" value="1"/>
</dbReference>
<feature type="domain" description="DAHP synthetase I/KDSA" evidence="9">
    <location>
        <begin position="13"/>
        <end position="279"/>
    </location>
</feature>
<sequence>MSTPARDVQVGHLTLGNRRPLGVIAGPCVIEGGDFAARREFAFATARAIQAIVNRVGVPWIYKASFDKANRTSSDGFRGPGLEEGLRVLEAVRMEFGVPVVTDIHTPEQAEPVAAVVDMLQTPAFLCRQTDLIQAAARAGRPVNIKKGQFLAPADMARVVEKARATGNDRILVCERGFAFGYGDLVVDMRALEILGEAGAPVVFDATHSVQKPGGKGDSSGGERRFVAALARAAVAVGVAALFLETHPDPDRAPCDGPNMVPFGQLEALLRQLKRLDEVSKDA</sequence>
<name>A0ABQ0C614_9PROT</name>